<evidence type="ECO:0008006" key="4">
    <source>
        <dbReference type="Google" id="ProtNLM"/>
    </source>
</evidence>
<gene>
    <name evidence="2" type="ORF">Mal4_30850</name>
</gene>
<name>A0A517Z8G7_9PLAN</name>
<feature type="chain" id="PRO_5021843654" description="DUF3352 domain-containing protein" evidence="1">
    <location>
        <begin position="25"/>
        <end position="569"/>
    </location>
</feature>
<evidence type="ECO:0000256" key="1">
    <source>
        <dbReference type="SAM" id="SignalP"/>
    </source>
</evidence>
<accession>A0A517Z8G7</accession>
<dbReference type="AlphaFoldDB" id="A0A517Z8G7"/>
<proteinExistence type="predicted"/>
<sequence precursor="true">MIRMLNLMVITAGLAALSSATATAAEPLSMIPADAAIVVRLKAPEETTEKVAQFADGVQQGAGQNVRGNAAAIGLAISNPTLAGVDQGRDWYLTVLVEERQQPQAVFIIPATDTDAMTGALPDNMTSAVHDDWVVYSEDAAALDAFSAEGESRFTATMGEASTTSFDKGDVSLFINISRLTDVYADQIEQIREQATSALNQLQFNLANADTGVQMGPMLEMYGGLLEGGLQALEDARGLVVAISVDETALVIEEYFDFESSSSTAEWLSQHEGSSFPTLGKLPTDAIAYYGFSGDMSDLYKWSFGMTAMMFPKEDATREKLDALLEQFSEFQFGAMVGSLDLASGQDGAARTVNIVEVSSVERFRQTIQELMSLMSNLDVPGVRQTNTVAPEAETINGHKVDVITVEQEFDENVDPTGMQKKLMEIMFGAEGIVSRQVFLDDRYVQTTGGGKPLMEEALARIDGDESASYDTYRTGIVEDPNLLVLLDLPGAAVKGMKLAAMVPSLNLPVTPEMVQGMASPPSYMAFAIKAEGNAVRCQTRLPVQQPQGIMRLVGLFVLLGQQIQRNGL</sequence>
<dbReference type="KEGG" id="mri:Mal4_30850"/>
<evidence type="ECO:0000313" key="3">
    <source>
        <dbReference type="Proteomes" id="UP000320496"/>
    </source>
</evidence>
<keyword evidence="1" id="KW-0732">Signal</keyword>
<protein>
    <recommendedName>
        <fullName evidence="4">DUF3352 domain-containing protein</fullName>
    </recommendedName>
</protein>
<reference evidence="2 3" key="1">
    <citation type="submission" date="2019-02" db="EMBL/GenBank/DDBJ databases">
        <title>Deep-cultivation of Planctomycetes and their phenomic and genomic characterization uncovers novel biology.</title>
        <authorList>
            <person name="Wiegand S."/>
            <person name="Jogler M."/>
            <person name="Boedeker C."/>
            <person name="Pinto D."/>
            <person name="Vollmers J."/>
            <person name="Rivas-Marin E."/>
            <person name="Kohn T."/>
            <person name="Peeters S.H."/>
            <person name="Heuer A."/>
            <person name="Rast P."/>
            <person name="Oberbeckmann S."/>
            <person name="Bunk B."/>
            <person name="Jeske O."/>
            <person name="Meyerdierks A."/>
            <person name="Storesund J.E."/>
            <person name="Kallscheuer N."/>
            <person name="Luecker S."/>
            <person name="Lage O.M."/>
            <person name="Pohl T."/>
            <person name="Merkel B.J."/>
            <person name="Hornburger P."/>
            <person name="Mueller R.-W."/>
            <person name="Bruemmer F."/>
            <person name="Labrenz M."/>
            <person name="Spormann A.M."/>
            <person name="Op den Camp H."/>
            <person name="Overmann J."/>
            <person name="Amann R."/>
            <person name="Jetten M.S.M."/>
            <person name="Mascher T."/>
            <person name="Medema M.H."/>
            <person name="Devos D.P."/>
            <person name="Kaster A.-K."/>
            <person name="Ovreas L."/>
            <person name="Rohde M."/>
            <person name="Galperin M.Y."/>
            <person name="Jogler C."/>
        </authorList>
    </citation>
    <scope>NUCLEOTIDE SEQUENCE [LARGE SCALE GENOMIC DNA]</scope>
    <source>
        <strain evidence="2 3">Mal4</strain>
    </source>
</reference>
<evidence type="ECO:0000313" key="2">
    <source>
        <dbReference type="EMBL" id="QDU38755.1"/>
    </source>
</evidence>
<dbReference type="OrthoDB" id="211205at2"/>
<dbReference type="RefSeq" id="WP_145370005.1">
    <property type="nucleotide sequence ID" value="NZ_CP036275.1"/>
</dbReference>
<organism evidence="2 3">
    <name type="scientific">Maioricimonas rarisocia</name>
    <dbReference type="NCBI Taxonomy" id="2528026"/>
    <lineage>
        <taxon>Bacteria</taxon>
        <taxon>Pseudomonadati</taxon>
        <taxon>Planctomycetota</taxon>
        <taxon>Planctomycetia</taxon>
        <taxon>Planctomycetales</taxon>
        <taxon>Planctomycetaceae</taxon>
        <taxon>Maioricimonas</taxon>
    </lineage>
</organism>
<feature type="signal peptide" evidence="1">
    <location>
        <begin position="1"/>
        <end position="24"/>
    </location>
</feature>
<dbReference type="EMBL" id="CP036275">
    <property type="protein sequence ID" value="QDU38755.1"/>
    <property type="molecule type" value="Genomic_DNA"/>
</dbReference>
<keyword evidence="3" id="KW-1185">Reference proteome</keyword>
<dbReference type="Proteomes" id="UP000320496">
    <property type="component" value="Chromosome"/>
</dbReference>